<dbReference type="EC" id="4.1.3.17" evidence="5"/>
<dbReference type="InterPro" id="IPR005493">
    <property type="entry name" value="RraA/RraA-like"/>
</dbReference>
<dbReference type="CDD" id="cd16841">
    <property type="entry name" value="RraA_family"/>
    <property type="match status" value="1"/>
</dbReference>
<comment type="subunit">
    <text evidence="4">Homotrimer.</text>
</comment>
<evidence type="ECO:0000256" key="3">
    <source>
        <dbReference type="ARBA" id="ARBA00008621"/>
    </source>
</evidence>
<dbReference type="PANTHER" id="PTHR33254">
    <property type="entry name" value="4-HYDROXY-4-METHYL-2-OXOGLUTARATE ALDOLASE 3-RELATED"/>
    <property type="match status" value="1"/>
</dbReference>
<name>A0ABS2TGE1_9ACTO</name>
<keyword evidence="14" id="KW-1185">Reference proteome</keyword>
<organism evidence="13 14">
    <name type="scientific">Flaviflexus equikiangi</name>
    <dbReference type="NCBI Taxonomy" id="2758573"/>
    <lineage>
        <taxon>Bacteria</taxon>
        <taxon>Bacillati</taxon>
        <taxon>Actinomycetota</taxon>
        <taxon>Actinomycetes</taxon>
        <taxon>Actinomycetales</taxon>
        <taxon>Actinomycetaceae</taxon>
        <taxon>Flaviflexus</taxon>
    </lineage>
</organism>
<evidence type="ECO:0000256" key="4">
    <source>
        <dbReference type="ARBA" id="ARBA00011233"/>
    </source>
</evidence>
<comment type="catalytic activity">
    <reaction evidence="1">
        <text>4-hydroxy-4-methyl-2-oxoglutarate = 2 pyruvate</text>
        <dbReference type="Rhea" id="RHEA:22748"/>
        <dbReference type="ChEBI" id="CHEBI:15361"/>
        <dbReference type="ChEBI" id="CHEBI:58276"/>
        <dbReference type="EC" id="4.1.3.17"/>
    </reaction>
</comment>
<evidence type="ECO:0000256" key="2">
    <source>
        <dbReference type="ARBA" id="ARBA00001968"/>
    </source>
</evidence>
<evidence type="ECO:0000256" key="1">
    <source>
        <dbReference type="ARBA" id="ARBA00001342"/>
    </source>
</evidence>
<dbReference type="RefSeq" id="WP_182173723.1">
    <property type="nucleotide sequence ID" value="NZ_CP059676.1"/>
</dbReference>
<proteinExistence type="inferred from homology"/>
<accession>A0ABS2TGE1</accession>
<evidence type="ECO:0000256" key="9">
    <source>
        <dbReference type="ARBA" id="ARBA00029596"/>
    </source>
</evidence>
<evidence type="ECO:0000256" key="8">
    <source>
        <dbReference type="ARBA" id="ARBA00025046"/>
    </source>
</evidence>
<dbReference type="EC" id="4.1.1.112" evidence="6"/>
<dbReference type="InterPro" id="IPR036704">
    <property type="entry name" value="RraA/RraA-like_sf"/>
</dbReference>
<evidence type="ECO:0000256" key="7">
    <source>
        <dbReference type="ARBA" id="ARBA00016549"/>
    </source>
</evidence>
<dbReference type="Proteomes" id="UP000705983">
    <property type="component" value="Unassembled WGS sequence"/>
</dbReference>
<protein>
    <recommendedName>
        <fullName evidence="7">Putative 4-hydroxy-4-methyl-2-oxoglutarate aldolase</fullName>
        <ecNumber evidence="6">4.1.1.112</ecNumber>
        <ecNumber evidence="5">4.1.3.17</ecNumber>
    </recommendedName>
    <alternativeName>
        <fullName evidence="11">Oxaloacetate decarboxylase</fullName>
    </alternativeName>
    <alternativeName>
        <fullName evidence="9">Regulator of ribonuclease activity homolog</fullName>
    </alternativeName>
    <alternativeName>
        <fullName evidence="10">RraA-like protein</fullName>
    </alternativeName>
</protein>
<dbReference type="SUPFAM" id="SSF89562">
    <property type="entry name" value="RraA-like"/>
    <property type="match status" value="1"/>
</dbReference>
<dbReference type="PANTHER" id="PTHR33254:SF4">
    <property type="entry name" value="4-HYDROXY-4-METHYL-2-OXOGLUTARATE ALDOLASE 3-RELATED"/>
    <property type="match status" value="1"/>
</dbReference>
<reference evidence="14" key="1">
    <citation type="submission" date="2021-02" db="EMBL/GenBank/DDBJ databases">
        <title>Leucobacter sp. CX169.</title>
        <authorList>
            <person name="Cheng Y."/>
        </authorList>
    </citation>
    <scope>NUCLEOTIDE SEQUENCE [LARGE SCALE GENOMIC DNA]</scope>
    <source>
        <strain evidence="14">JY899</strain>
    </source>
</reference>
<evidence type="ECO:0000256" key="12">
    <source>
        <dbReference type="ARBA" id="ARBA00047973"/>
    </source>
</evidence>
<comment type="caution">
    <text evidence="13">The sequence shown here is derived from an EMBL/GenBank/DDBJ whole genome shotgun (WGS) entry which is preliminary data.</text>
</comment>
<comment type="cofactor">
    <cofactor evidence="2">
        <name>a divalent metal cation</name>
        <dbReference type="ChEBI" id="CHEBI:60240"/>
    </cofactor>
</comment>
<comment type="catalytic activity">
    <reaction evidence="12">
        <text>oxaloacetate + H(+) = pyruvate + CO2</text>
        <dbReference type="Rhea" id="RHEA:15641"/>
        <dbReference type="ChEBI" id="CHEBI:15361"/>
        <dbReference type="ChEBI" id="CHEBI:15378"/>
        <dbReference type="ChEBI" id="CHEBI:16452"/>
        <dbReference type="ChEBI" id="CHEBI:16526"/>
        <dbReference type="EC" id="4.1.1.112"/>
    </reaction>
</comment>
<comment type="function">
    <text evidence="8">Catalyzes the aldol cleavage of 4-hydroxy-4-methyl-2-oxoglutarate (HMG) into 2 molecules of pyruvate. Also contains a secondary oxaloacetate (OAA) decarboxylase activity due to the common pyruvate enolate transition state formed following C-C bond cleavage in the retro-aldol and decarboxylation reactions.</text>
</comment>
<comment type="similarity">
    <text evidence="3">Belongs to the class II aldolase/RraA-like family.</text>
</comment>
<evidence type="ECO:0000313" key="13">
    <source>
        <dbReference type="EMBL" id="MBM9433696.1"/>
    </source>
</evidence>
<dbReference type="EMBL" id="JAFFJS010000005">
    <property type="protein sequence ID" value="MBM9433696.1"/>
    <property type="molecule type" value="Genomic_DNA"/>
</dbReference>
<evidence type="ECO:0000313" key="14">
    <source>
        <dbReference type="Proteomes" id="UP000705983"/>
    </source>
</evidence>
<dbReference type="Pfam" id="PF03737">
    <property type="entry name" value="RraA-like"/>
    <property type="match status" value="1"/>
</dbReference>
<gene>
    <name evidence="13" type="ORF">JVW63_08315</name>
</gene>
<evidence type="ECO:0000256" key="10">
    <source>
        <dbReference type="ARBA" id="ARBA00030169"/>
    </source>
</evidence>
<evidence type="ECO:0000256" key="5">
    <source>
        <dbReference type="ARBA" id="ARBA00012213"/>
    </source>
</evidence>
<sequence length="220" mass="23007">MFINNPMPDQIDPALVDELRGVCVSTLGHLRDDGFAKGLVPNRRPVKFVGTAVTVRIPHLDSTAVHVAADLLRPGDVLVIDHSGDRERSSFGGLVSFTAKARGAVGAVIDGSINDHDETLAYDFPVFSRGFSPITTRILGLEGAINVPVSVCGVVVRPGDVVFADSDGVAFLQPHEAVGLGALLSSKEQAEAPARDAIAAGGSIAEFSGARAAFEAKLQR</sequence>
<evidence type="ECO:0000256" key="6">
    <source>
        <dbReference type="ARBA" id="ARBA00012947"/>
    </source>
</evidence>
<dbReference type="Gene3D" id="3.50.30.40">
    <property type="entry name" value="Ribonuclease E inhibitor RraA/RraA-like"/>
    <property type="match status" value="1"/>
</dbReference>
<evidence type="ECO:0000256" key="11">
    <source>
        <dbReference type="ARBA" id="ARBA00032305"/>
    </source>
</evidence>